<dbReference type="GO" id="GO:0006729">
    <property type="term" value="P:tetrahydrobiopterin biosynthetic process"/>
    <property type="evidence" value="ECO:0007669"/>
    <property type="project" value="TreeGrafter"/>
</dbReference>
<evidence type="ECO:0000256" key="6">
    <source>
        <dbReference type="SAM" id="MobiDB-lite"/>
    </source>
</evidence>
<keyword evidence="5" id="KW-0479">Metal-binding</keyword>
<comment type="catalytic activity">
    <reaction evidence="1 5">
        <text>GTP + H2O = 7,8-dihydroneopterin 3'-triphosphate + formate + H(+)</text>
        <dbReference type="Rhea" id="RHEA:17473"/>
        <dbReference type="ChEBI" id="CHEBI:15377"/>
        <dbReference type="ChEBI" id="CHEBI:15378"/>
        <dbReference type="ChEBI" id="CHEBI:15740"/>
        <dbReference type="ChEBI" id="CHEBI:37565"/>
        <dbReference type="ChEBI" id="CHEBI:58462"/>
        <dbReference type="EC" id="3.5.4.16"/>
    </reaction>
</comment>
<dbReference type="GO" id="GO:0003934">
    <property type="term" value="F:GTP cyclohydrolase I activity"/>
    <property type="evidence" value="ECO:0007669"/>
    <property type="project" value="UniProtKB-UniRule"/>
</dbReference>
<comment type="pathway">
    <text evidence="2 5">Cofactor biosynthesis; 7,8-dihydroneopterin triphosphate biosynthesis; 7,8-dihydroneopterin triphosphate from GTP: step 1/1.</text>
</comment>
<feature type="region of interest" description="Disordered" evidence="6">
    <location>
        <begin position="1"/>
        <end position="32"/>
    </location>
</feature>
<dbReference type="Pfam" id="PF01227">
    <property type="entry name" value="GTP_cyclohydroI"/>
    <property type="match status" value="1"/>
</dbReference>
<dbReference type="PANTHER" id="PTHR11109:SF7">
    <property type="entry name" value="GTP CYCLOHYDROLASE 1"/>
    <property type="match status" value="1"/>
</dbReference>
<dbReference type="PROSITE" id="PS00860">
    <property type="entry name" value="GTP_CYCLOHYDROL_1_2"/>
    <property type="match status" value="1"/>
</dbReference>
<gene>
    <name evidence="5" type="primary">folE</name>
    <name evidence="8" type="ORF">BKA02_001097</name>
</gene>
<dbReference type="HAMAP" id="MF_00223">
    <property type="entry name" value="FolE"/>
    <property type="match status" value="1"/>
</dbReference>
<evidence type="ECO:0000313" key="9">
    <source>
        <dbReference type="Proteomes" id="UP000552045"/>
    </source>
</evidence>
<dbReference type="SUPFAM" id="SSF55620">
    <property type="entry name" value="Tetrahydrobiopterin biosynthesis enzymes-like"/>
    <property type="match status" value="1"/>
</dbReference>
<proteinExistence type="inferred from homology"/>
<feature type="domain" description="GTP cyclohydrolase I" evidence="7">
    <location>
        <begin position="46"/>
        <end position="214"/>
    </location>
</feature>
<dbReference type="NCBIfam" id="NF006826">
    <property type="entry name" value="PRK09347.1-3"/>
    <property type="match status" value="1"/>
</dbReference>
<dbReference type="PANTHER" id="PTHR11109">
    <property type="entry name" value="GTP CYCLOHYDROLASE I"/>
    <property type="match status" value="1"/>
</dbReference>
<accession>A0A7Y9EU76</accession>
<comment type="subunit">
    <text evidence="5">Homopolymer.</text>
</comment>
<evidence type="ECO:0000256" key="5">
    <source>
        <dbReference type="HAMAP-Rule" id="MF_00223"/>
    </source>
</evidence>
<dbReference type="InterPro" id="IPR043134">
    <property type="entry name" value="GTP-CH-I_N"/>
</dbReference>
<dbReference type="RefSeq" id="WP_179432049.1">
    <property type="nucleotide sequence ID" value="NZ_BAABLC010000001.1"/>
</dbReference>
<dbReference type="GO" id="GO:0046654">
    <property type="term" value="P:tetrahydrofolate biosynthetic process"/>
    <property type="evidence" value="ECO:0007669"/>
    <property type="project" value="UniProtKB-UniRule"/>
</dbReference>
<dbReference type="NCBIfam" id="NF006825">
    <property type="entry name" value="PRK09347.1-2"/>
    <property type="match status" value="1"/>
</dbReference>
<dbReference type="InterPro" id="IPR018234">
    <property type="entry name" value="GTP_CycHdrlase_I_CS"/>
</dbReference>
<feature type="binding site" evidence="5">
    <location>
        <position position="179"/>
    </location>
    <ligand>
        <name>Zn(2+)</name>
        <dbReference type="ChEBI" id="CHEBI:29105"/>
    </ligand>
</feature>
<feature type="compositionally biased region" description="Pro residues" evidence="6">
    <location>
        <begin position="14"/>
        <end position="25"/>
    </location>
</feature>
<keyword evidence="9" id="KW-1185">Reference proteome</keyword>
<dbReference type="InterPro" id="IPR020602">
    <property type="entry name" value="GTP_CycHdrlase_I_dom"/>
</dbReference>
<evidence type="ECO:0000256" key="4">
    <source>
        <dbReference type="ARBA" id="ARBA00022801"/>
    </source>
</evidence>
<comment type="caution">
    <text evidence="8">The sequence shown here is derived from an EMBL/GenBank/DDBJ whole genome shotgun (WGS) entry which is preliminary data.</text>
</comment>
<dbReference type="InterPro" id="IPR001474">
    <property type="entry name" value="GTP_CycHdrlase_I"/>
</dbReference>
<keyword evidence="5" id="KW-0862">Zinc</keyword>
<dbReference type="Gene3D" id="1.10.286.10">
    <property type="match status" value="1"/>
</dbReference>
<keyword evidence="4 5" id="KW-0378">Hydrolase</keyword>
<feature type="binding site" evidence="5">
    <location>
        <position position="111"/>
    </location>
    <ligand>
        <name>Zn(2+)</name>
        <dbReference type="ChEBI" id="CHEBI:29105"/>
    </ligand>
</feature>
<dbReference type="UniPathway" id="UPA00848">
    <property type="reaction ID" value="UER00151"/>
</dbReference>
<keyword evidence="5" id="KW-0342">GTP-binding</keyword>
<evidence type="ECO:0000259" key="7">
    <source>
        <dbReference type="Pfam" id="PF01227"/>
    </source>
</evidence>
<dbReference type="PROSITE" id="PS00859">
    <property type="entry name" value="GTP_CYCLOHYDROL_1_1"/>
    <property type="match status" value="1"/>
</dbReference>
<dbReference type="InterPro" id="IPR043133">
    <property type="entry name" value="GTP-CH-I_C/QueF"/>
</dbReference>
<dbReference type="AlphaFoldDB" id="A0A7Y9EU76"/>
<evidence type="ECO:0000256" key="1">
    <source>
        <dbReference type="ARBA" id="ARBA00001052"/>
    </source>
</evidence>
<dbReference type="EC" id="3.5.4.16" evidence="5"/>
<dbReference type="EMBL" id="JACCBH010000001">
    <property type="protein sequence ID" value="NYD54042.1"/>
    <property type="molecule type" value="Genomic_DNA"/>
</dbReference>
<dbReference type="FunFam" id="3.30.1130.10:FF:000001">
    <property type="entry name" value="GTP cyclohydrolase 1"/>
    <property type="match status" value="1"/>
</dbReference>
<dbReference type="Proteomes" id="UP000552045">
    <property type="component" value="Unassembled WGS sequence"/>
</dbReference>
<evidence type="ECO:0000256" key="2">
    <source>
        <dbReference type="ARBA" id="ARBA00005080"/>
    </source>
</evidence>
<dbReference type="GO" id="GO:0005525">
    <property type="term" value="F:GTP binding"/>
    <property type="evidence" value="ECO:0007669"/>
    <property type="project" value="UniProtKB-KW"/>
</dbReference>
<feature type="binding site" evidence="5">
    <location>
        <position position="108"/>
    </location>
    <ligand>
        <name>Zn(2+)</name>
        <dbReference type="ChEBI" id="CHEBI:29105"/>
    </ligand>
</feature>
<keyword evidence="5" id="KW-0547">Nucleotide-binding</keyword>
<evidence type="ECO:0000256" key="3">
    <source>
        <dbReference type="ARBA" id="ARBA00022563"/>
    </source>
</evidence>
<keyword evidence="3 5" id="KW-0554">One-carbon metabolism</keyword>
<name>A0A7Y9EU76_9MICO</name>
<organism evidence="8 9">
    <name type="scientific">Microbacterium pseudoresistens</name>
    <dbReference type="NCBI Taxonomy" id="640634"/>
    <lineage>
        <taxon>Bacteria</taxon>
        <taxon>Bacillati</taxon>
        <taxon>Actinomycetota</taxon>
        <taxon>Actinomycetes</taxon>
        <taxon>Micrococcales</taxon>
        <taxon>Microbacteriaceae</taxon>
        <taxon>Microbacterium</taxon>
    </lineage>
</organism>
<dbReference type="GO" id="GO:0008270">
    <property type="term" value="F:zinc ion binding"/>
    <property type="evidence" value="ECO:0007669"/>
    <property type="project" value="UniProtKB-UniRule"/>
</dbReference>
<dbReference type="GO" id="GO:0005737">
    <property type="term" value="C:cytoplasm"/>
    <property type="evidence" value="ECO:0007669"/>
    <property type="project" value="TreeGrafter"/>
</dbReference>
<dbReference type="Gene3D" id="3.30.1130.10">
    <property type="match status" value="1"/>
</dbReference>
<dbReference type="NCBIfam" id="TIGR00063">
    <property type="entry name" value="folE"/>
    <property type="match status" value="1"/>
</dbReference>
<evidence type="ECO:0000313" key="8">
    <source>
        <dbReference type="EMBL" id="NYD54042.1"/>
    </source>
</evidence>
<dbReference type="GO" id="GO:0006730">
    <property type="term" value="P:one-carbon metabolic process"/>
    <property type="evidence" value="ECO:0007669"/>
    <property type="project" value="UniProtKB-UniRule"/>
</dbReference>
<feature type="compositionally biased region" description="Basic and acidic residues" evidence="6">
    <location>
        <begin position="1"/>
        <end position="12"/>
    </location>
</feature>
<protein>
    <recommendedName>
        <fullName evidence="5">GTP cyclohydrolase 1</fullName>
        <ecNumber evidence="5">3.5.4.16</ecNumber>
    </recommendedName>
    <alternativeName>
        <fullName evidence="5">GTP cyclohydrolase I</fullName>
        <shortName evidence="5">GTP-CH-I</shortName>
    </alternativeName>
</protein>
<comment type="similarity">
    <text evidence="5">Belongs to the GTP cyclohydrolase I family.</text>
</comment>
<reference evidence="8 9" key="1">
    <citation type="submission" date="2020-07" db="EMBL/GenBank/DDBJ databases">
        <title>Sequencing the genomes of 1000 actinobacteria strains.</title>
        <authorList>
            <person name="Klenk H.-P."/>
        </authorList>
    </citation>
    <scope>NUCLEOTIDE SEQUENCE [LARGE SCALE GENOMIC DNA]</scope>
    <source>
        <strain evidence="8 9">DSM 22185</strain>
    </source>
</reference>
<sequence length="220" mass="23949">MTESTIPRHLDDPPLAPVPLRPEPVAPVHVGGARREPDLARAELAAGDFLAALGMSLDAPHLAETPGRMARAWAEMLTPREFALTTFPNDEQYDELVVVRDIAVRSICEHHLLPFTGRACVGYLPGERIVGLSKLARIVEHFARRPQTQERLTKQIADWLEQNLTPRAVGVVIAAEHSCMTMRGALAAGTSTVTSTLLGSLRDDPRSRQEFLALAGLSPA</sequence>